<dbReference type="InterPro" id="IPR009991">
    <property type="entry name" value="DCTN3"/>
</dbReference>
<dbReference type="GO" id="GO:0061640">
    <property type="term" value="P:cytoskeleton-dependent cytokinesis"/>
    <property type="evidence" value="ECO:0007669"/>
    <property type="project" value="InterPro"/>
</dbReference>
<proteinExistence type="predicted"/>
<evidence type="ECO:0008006" key="3">
    <source>
        <dbReference type="Google" id="ProtNLM"/>
    </source>
</evidence>
<reference evidence="1" key="1">
    <citation type="submission" date="2022-01" db="EMBL/GenBank/DDBJ databases">
        <authorList>
            <person name="King R."/>
        </authorList>
    </citation>
    <scope>NUCLEOTIDE SEQUENCE</scope>
</reference>
<dbReference type="AlphaFoldDB" id="A0A9P0GBA9"/>
<dbReference type="PANTHER" id="PTHR28360:SF1">
    <property type="entry name" value="DYNACTIN SUBUNIT 3"/>
    <property type="match status" value="1"/>
</dbReference>
<dbReference type="GO" id="GO:0005869">
    <property type="term" value="C:dynactin complex"/>
    <property type="evidence" value="ECO:0007669"/>
    <property type="project" value="InterPro"/>
</dbReference>
<evidence type="ECO:0000313" key="2">
    <source>
        <dbReference type="Proteomes" id="UP001153636"/>
    </source>
</evidence>
<organism evidence="1 2">
    <name type="scientific">Psylliodes chrysocephalus</name>
    <dbReference type="NCBI Taxonomy" id="3402493"/>
    <lineage>
        <taxon>Eukaryota</taxon>
        <taxon>Metazoa</taxon>
        <taxon>Ecdysozoa</taxon>
        <taxon>Arthropoda</taxon>
        <taxon>Hexapoda</taxon>
        <taxon>Insecta</taxon>
        <taxon>Pterygota</taxon>
        <taxon>Neoptera</taxon>
        <taxon>Endopterygota</taxon>
        <taxon>Coleoptera</taxon>
        <taxon>Polyphaga</taxon>
        <taxon>Cucujiformia</taxon>
        <taxon>Chrysomeloidea</taxon>
        <taxon>Chrysomelidae</taxon>
        <taxon>Galerucinae</taxon>
        <taxon>Alticini</taxon>
        <taxon>Psylliodes</taxon>
    </lineage>
</organism>
<evidence type="ECO:0000313" key="1">
    <source>
        <dbReference type="EMBL" id="CAH1109234.1"/>
    </source>
</evidence>
<dbReference type="Pfam" id="PF07426">
    <property type="entry name" value="Dynactin_p22"/>
    <property type="match status" value="1"/>
</dbReference>
<dbReference type="EMBL" id="OV651816">
    <property type="protein sequence ID" value="CAH1109234.1"/>
    <property type="molecule type" value="Genomic_DNA"/>
</dbReference>
<protein>
    <recommendedName>
        <fullName evidence="3">Dynactin subunit 3</fullName>
    </recommendedName>
</protein>
<dbReference type="OrthoDB" id="16729at2759"/>
<dbReference type="PANTHER" id="PTHR28360">
    <property type="entry name" value="DYNACTIN SUBUNIT 3"/>
    <property type="match status" value="1"/>
</dbReference>
<accession>A0A9P0GBA9</accession>
<gene>
    <name evidence="1" type="ORF">PSYICH_LOCUS9929</name>
</gene>
<name>A0A9P0GBA9_9CUCU</name>
<keyword evidence="2" id="KW-1185">Reference proteome</keyword>
<dbReference type="Proteomes" id="UP001153636">
    <property type="component" value="Chromosome 4"/>
</dbReference>
<sequence length="187" mass="21003">MDPIAVLEKRIEALELQVFPLGDHSQISNKTQTITDLLSETQTMIKSALHCRESITSMLQHLVIINDYLNPAGDADELEVEAKRQCLLELYPELKDTVQTISTLESLLPFIDSINISKVVEFSGKLEEIALSNLKLYGECRDITKKVLVALQNYNDISNSIKLLFSQLDTAISNLENALQLRVVSEE</sequence>